<dbReference type="SMART" id="SM00857">
    <property type="entry name" value="Resolvase"/>
    <property type="match status" value="1"/>
</dbReference>
<dbReference type="Gene3D" id="3.40.50.1390">
    <property type="entry name" value="Resolvase, N-terminal catalytic domain"/>
    <property type="match status" value="1"/>
</dbReference>
<reference evidence="2 3" key="1">
    <citation type="submission" date="2020-03" db="EMBL/GenBank/DDBJ databases">
        <title>Bacterial samples isolated from urine from healthy bovine heifers (Gyr breed).</title>
        <authorList>
            <person name="Giannattasio-Ferraz S."/>
            <person name="Maskeri L."/>
            <person name="Penido A."/>
            <person name="Barbosa-Stancioli E.F."/>
            <person name="Putonti C."/>
        </authorList>
    </citation>
    <scope>NUCLEOTIDE SEQUENCE [LARGE SCALE GENOMIC DNA]</scope>
    <source>
        <strain evidence="2 3">UFMG-H7</strain>
    </source>
</reference>
<dbReference type="RefSeq" id="WP_167807620.1">
    <property type="nucleotide sequence ID" value="NZ_JAAVMB010000011.1"/>
</dbReference>
<name>A0A7X6I3C2_9ENTE</name>
<comment type="caution">
    <text evidence="2">The sequence shown here is derived from an EMBL/GenBank/DDBJ whole genome shotgun (WGS) entry which is preliminary data.</text>
</comment>
<evidence type="ECO:0000313" key="2">
    <source>
        <dbReference type="EMBL" id="NKC68423.1"/>
    </source>
</evidence>
<dbReference type="InterPro" id="IPR006119">
    <property type="entry name" value="Resolv_N"/>
</dbReference>
<gene>
    <name evidence="2" type="ORF">HED35_10005</name>
</gene>
<accession>A0A7X6I3C2</accession>
<evidence type="ECO:0000313" key="3">
    <source>
        <dbReference type="Proteomes" id="UP000521358"/>
    </source>
</evidence>
<sequence>MGKMGYVYLSIDESYVKEQIEAIQNFGVKQTIFDEKDIMKLKSGSELVIYELKSLGKSLTQMPAFFLKLTKKNIHLTIIQKDDSLNYLTDEQYFAILSDLAEMDRFIISERTTKGIQEAKRSGRIGGRPRISEEKIKEIKYLYHKQSYTLREIVEKCDVSLGTAYKYIHD</sequence>
<organism evidence="2 3">
    <name type="scientific">Vagococcus fluvialis</name>
    <dbReference type="NCBI Taxonomy" id="2738"/>
    <lineage>
        <taxon>Bacteria</taxon>
        <taxon>Bacillati</taxon>
        <taxon>Bacillota</taxon>
        <taxon>Bacilli</taxon>
        <taxon>Lactobacillales</taxon>
        <taxon>Enterococcaceae</taxon>
        <taxon>Vagococcus</taxon>
    </lineage>
</organism>
<dbReference type="Pfam" id="PF00239">
    <property type="entry name" value="Resolvase"/>
    <property type="match status" value="1"/>
</dbReference>
<dbReference type="AlphaFoldDB" id="A0A7X6I3C2"/>
<protein>
    <submittedName>
        <fullName evidence="2">Recombinase family protein</fullName>
    </submittedName>
</protein>
<dbReference type="GO" id="GO:0000150">
    <property type="term" value="F:DNA strand exchange activity"/>
    <property type="evidence" value="ECO:0007669"/>
    <property type="project" value="InterPro"/>
</dbReference>
<dbReference type="GO" id="GO:0003677">
    <property type="term" value="F:DNA binding"/>
    <property type="evidence" value="ECO:0007669"/>
    <property type="project" value="InterPro"/>
</dbReference>
<feature type="domain" description="Resolvase/invertase-type recombinase catalytic" evidence="1">
    <location>
        <begin position="3"/>
        <end position="125"/>
    </location>
</feature>
<dbReference type="SUPFAM" id="SSF53041">
    <property type="entry name" value="Resolvase-like"/>
    <property type="match status" value="1"/>
</dbReference>
<proteinExistence type="predicted"/>
<dbReference type="InterPro" id="IPR036162">
    <property type="entry name" value="Resolvase-like_N_sf"/>
</dbReference>
<evidence type="ECO:0000259" key="1">
    <source>
        <dbReference type="SMART" id="SM00857"/>
    </source>
</evidence>
<dbReference type="EMBL" id="JAAVMB010000011">
    <property type="protein sequence ID" value="NKC68423.1"/>
    <property type="molecule type" value="Genomic_DNA"/>
</dbReference>
<dbReference type="Proteomes" id="UP000521358">
    <property type="component" value="Unassembled WGS sequence"/>
</dbReference>